<reference evidence="8 9" key="1">
    <citation type="submission" date="2019-08" db="EMBL/GenBank/DDBJ databases">
        <title>Archangium and Cystobacter genomes.</title>
        <authorList>
            <person name="Chen I.-C.K."/>
            <person name="Wielgoss S."/>
        </authorList>
    </citation>
    <scope>NUCLEOTIDE SEQUENCE [LARGE SCALE GENOMIC DNA]</scope>
    <source>
        <strain evidence="8 9">Cbm 6</strain>
    </source>
</reference>
<feature type="transmembrane region" description="Helical" evidence="7">
    <location>
        <begin position="219"/>
        <end position="238"/>
    </location>
</feature>
<evidence type="ECO:0000313" key="8">
    <source>
        <dbReference type="EMBL" id="WNG47443.1"/>
    </source>
</evidence>
<keyword evidence="9" id="KW-1185">Reference proteome</keyword>
<dbReference type="Proteomes" id="UP001611383">
    <property type="component" value="Chromosome"/>
</dbReference>
<evidence type="ECO:0000256" key="4">
    <source>
        <dbReference type="ARBA" id="ARBA00022692"/>
    </source>
</evidence>
<evidence type="ECO:0000256" key="5">
    <source>
        <dbReference type="ARBA" id="ARBA00022989"/>
    </source>
</evidence>
<dbReference type="PANTHER" id="PTHR30188">
    <property type="entry name" value="ABC TRANSPORTER PERMEASE PROTEIN-RELATED"/>
    <property type="match status" value="1"/>
</dbReference>
<dbReference type="Pfam" id="PF02405">
    <property type="entry name" value="MlaE"/>
    <property type="match status" value="1"/>
</dbReference>
<organism evidence="8 9">
    <name type="scientific">Archangium minus</name>
    <dbReference type="NCBI Taxonomy" id="83450"/>
    <lineage>
        <taxon>Bacteria</taxon>
        <taxon>Pseudomonadati</taxon>
        <taxon>Myxococcota</taxon>
        <taxon>Myxococcia</taxon>
        <taxon>Myxococcales</taxon>
        <taxon>Cystobacterineae</taxon>
        <taxon>Archangiaceae</taxon>
        <taxon>Archangium</taxon>
    </lineage>
</organism>
<evidence type="ECO:0000256" key="6">
    <source>
        <dbReference type="ARBA" id="ARBA00023136"/>
    </source>
</evidence>
<protein>
    <submittedName>
        <fullName evidence="8">ABC transporter permease</fullName>
    </submittedName>
</protein>
<dbReference type="PANTHER" id="PTHR30188:SF4">
    <property type="entry name" value="PROTEIN TRIGALACTOSYLDIACYLGLYCEROL 1, CHLOROPLASTIC"/>
    <property type="match status" value="1"/>
</dbReference>
<dbReference type="InterPro" id="IPR030802">
    <property type="entry name" value="Permease_MalE"/>
</dbReference>
<keyword evidence="6 7" id="KW-0472">Membrane</keyword>
<comment type="similarity">
    <text evidence="2 7">Belongs to the MlaE permease family.</text>
</comment>
<evidence type="ECO:0000256" key="7">
    <source>
        <dbReference type="RuleBase" id="RU362044"/>
    </source>
</evidence>
<feature type="transmembrane region" description="Helical" evidence="7">
    <location>
        <begin position="67"/>
        <end position="88"/>
    </location>
</feature>
<comment type="caution">
    <text evidence="7">Lacks conserved residue(s) required for the propagation of feature annotation.</text>
</comment>
<evidence type="ECO:0000256" key="3">
    <source>
        <dbReference type="ARBA" id="ARBA00022448"/>
    </source>
</evidence>
<feature type="transmembrane region" description="Helical" evidence="7">
    <location>
        <begin position="250"/>
        <end position="273"/>
    </location>
</feature>
<evidence type="ECO:0000256" key="1">
    <source>
        <dbReference type="ARBA" id="ARBA00004141"/>
    </source>
</evidence>
<keyword evidence="3" id="KW-0813">Transport</keyword>
<dbReference type="EMBL" id="CP043494">
    <property type="protein sequence ID" value="WNG47443.1"/>
    <property type="molecule type" value="Genomic_DNA"/>
</dbReference>
<dbReference type="InterPro" id="IPR003453">
    <property type="entry name" value="ABC_MlaE_roteobac"/>
</dbReference>
<sequence length="274" mass="29205">MASDNAQKAEQQPQPPSLLVRSVEDVGRGAIANVEELGSLVSLGVDVARWSVRRPFRWQNLFFQLDFVGVGSVFIVLLTGLFTGMVFAHQSSRAFEMFDAESLVGPTVALVLTRELAPVFSALMVTMRAGSAMCTELGTMRVTEQVDALETMAVNPVQYLLVPRILAGLFMVPVLTLLFDTSGILGAYAVSVGTKGVSAGTFISRTQQWLDPVDVYEGLIKGAVFGLSVTLVCCFKGFNASGGAKGVGKATTEAMVSSALSIFILDFIVGVLLH</sequence>
<feature type="transmembrane region" description="Helical" evidence="7">
    <location>
        <begin position="165"/>
        <end position="190"/>
    </location>
</feature>
<gene>
    <name evidence="8" type="ORF">F0U60_27470</name>
</gene>
<proteinExistence type="inferred from homology"/>
<dbReference type="RefSeq" id="WP_395803783.1">
    <property type="nucleotide sequence ID" value="NZ_CP043494.1"/>
</dbReference>
<keyword evidence="4 7" id="KW-0812">Transmembrane</keyword>
<name>A0ABY9WWC3_9BACT</name>
<comment type="subcellular location">
    <subcellularLocation>
        <location evidence="1">Membrane</location>
        <topology evidence="1">Multi-pass membrane protein</topology>
    </subcellularLocation>
</comment>
<evidence type="ECO:0000256" key="2">
    <source>
        <dbReference type="ARBA" id="ARBA00007556"/>
    </source>
</evidence>
<evidence type="ECO:0000313" key="9">
    <source>
        <dbReference type="Proteomes" id="UP001611383"/>
    </source>
</evidence>
<accession>A0ABY9WWC3</accession>
<dbReference type="NCBIfam" id="TIGR00056">
    <property type="entry name" value="MlaE family lipid ABC transporter permease subunit"/>
    <property type="match status" value="1"/>
</dbReference>
<keyword evidence="5 7" id="KW-1133">Transmembrane helix</keyword>